<evidence type="ECO:0000313" key="1">
    <source>
        <dbReference type="EMBL" id="ORM53631.1"/>
    </source>
</evidence>
<reference evidence="1 2" key="1">
    <citation type="journal article" date="2017" name="Antonie Van Leeuwenhoek">
        <title>Phylogenomic resolution of the bacterial genus Pantoea and its relationship with Erwinia and Tatumella.</title>
        <authorList>
            <person name="Palmer M."/>
            <person name="Steenkamp E.T."/>
            <person name="Coetzee M.P."/>
            <person name="Chan W.Y."/>
            <person name="van Zyl E."/>
            <person name="De Maayer P."/>
            <person name="Coutinho T.A."/>
            <person name="Blom J."/>
            <person name="Smits T.H."/>
            <person name="Duffy B."/>
            <person name="Venter S.N."/>
        </authorList>
    </citation>
    <scope>NUCLEOTIDE SEQUENCE [LARGE SCALE GENOMIC DNA]</scope>
    <source>
        <strain evidence="1 2">LMG 24534</strain>
    </source>
</reference>
<evidence type="ECO:0000313" key="2">
    <source>
        <dbReference type="Proteomes" id="UP000193933"/>
    </source>
</evidence>
<dbReference type="CDD" id="cd02440">
    <property type="entry name" value="AdoMet_MTases"/>
    <property type="match status" value="1"/>
</dbReference>
<proteinExistence type="predicted"/>
<dbReference type="Gene3D" id="3.40.50.150">
    <property type="entry name" value="Vaccinia Virus protein VP39"/>
    <property type="match status" value="1"/>
</dbReference>
<dbReference type="Proteomes" id="UP000193933">
    <property type="component" value="Unassembled WGS sequence"/>
</dbReference>
<dbReference type="PANTHER" id="PTHR43861:SF6">
    <property type="entry name" value="METHYLTRANSFERASE TYPE 11"/>
    <property type="match status" value="1"/>
</dbReference>
<organism evidence="1 2">
    <name type="scientific">Pantoea conspicua</name>
    <dbReference type="NCBI Taxonomy" id="472705"/>
    <lineage>
        <taxon>Bacteria</taxon>
        <taxon>Pseudomonadati</taxon>
        <taxon>Pseudomonadota</taxon>
        <taxon>Gammaproteobacteria</taxon>
        <taxon>Enterobacterales</taxon>
        <taxon>Erwiniaceae</taxon>
        <taxon>Pantoea</taxon>
    </lineage>
</organism>
<protein>
    <recommendedName>
        <fullName evidence="3">Methyltransferase type 12 domain-containing protein</fullName>
    </recommendedName>
</protein>
<dbReference type="AlphaFoldDB" id="A0A1X1BXQ7"/>
<evidence type="ECO:0008006" key="3">
    <source>
        <dbReference type="Google" id="ProtNLM"/>
    </source>
</evidence>
<name>A0A1X1BXQ7_9GAMM</name>
<dbReference type="PANTHER" id="PTHR43861">
    <property type="entry name" value="TRANS-ACONITATE 2-METHYLTRANSFERASE-RELATED"/>
    <property type="match status" value="1"/>
</dbReference>
<comment type="caution">
    <text evidence="1">The sequence shown here is derived from an EMBL/GenBank/DDBJ whole genome shotgun (WGS) entry which is preliminary data.</text>
</comment>
<dbReference type="SUPFAM" id="SSF53335">
    <property type="entry name" value="S-adenosyl-L-methionine-dependent methyltransferases"/>
    <property type="match status" value="1"/>
</dbReference>
<dbReference type="RefSeq" id="WP_094120349.1">
    <property type="nucleotide sequence ID" value="NZ_MLFN01000016.1"/>
</dbReference>
<gene>
    <name evidence="1" type="ORF">HA41_07970</name>
</gene>
<accession>A0A1X1BXQ7</accession>
<sequence length="385" mass="43733">MNKEKLSSLLVESDFIYDSELNVWVEKNQEPFNYNDGDYHENYILDVVTKATDCSVLSQELASFIKDWPSQYHFTSKRANLLRPFASKFRGKRILEIGCGCGAITRFIAEAGAQVTAVEGSKRRATITRNRCKDLDNVTVINSSSEKLPDIGEFDYVLLIGVLEYAQCFLGENGQISLLSSCKKRLKADGSLFVAIENQLGMKYLSGAKEDHLGIPMVGINNAYHYNGVRTFGRHELIRMMQKVGFDNVEEFLPFPDYKLPTLLITPYGHRERSNIIYPLVSEVHHKDAQSADSFTFSLEESTKIIWNNNLSADLANSFLMIASAYDTSHQTEDTLAWYYSDARINDTQKKIKFLERMVISLLKLIKYLVSLSRRSLSIGEKVYG</sequence>
<dbReference type="InterPro" id="IPR029063">
    <property type="entry name" value="SAM-dependent_MTases_sf"/>
</dbReference>
<dbReference type="EMBL" id="MLFN01000016">
    <property type="protein sequence ID" value="ORM53631.1"/>
    <property type="molecule type" value="Genomic_DNA"/>
</dbReference>
<dbReference type="OrthoDB" id="6813549at2"/>
<keyword evidence="2" id="KW-1185">Reference proteome</keyword>
<dbReference type="Pfam" id="PF13489">
    <property type="entry name" value="Methyltransf_23"/>
    <property type="match status" value="1"/>
</dbReference>